<dbReference type="Gene3D" id="3.40.50.10490">
    <property type="entry name" value="Glucose-6-phosphate isomerase like protein, domain 1"/>
    <property type="match status" value="1"/>
</dbReference>
<gene>
    <name evidence="2" type="ORF">E1757_09525</name>
</gene>
<dbReference type="InterPro" id="IPR050099">
    <property type="entry name" value="SIS_GmhA/DiaA_subfam"/>
</dbReference>
<dbReference type="InterPro" id="IPR001347">
    <property type="entry name" value="SIS_dom"/>
</dbReference>
<dbReference type="Pfam" id="PF01380">
    <property type="entry name" value="SIS"/>
    <property type="match status" value="1"/>
</dbReference>
<dbReference type="Pfam" id="PF13580">
    <property type="entry name" value="SIS_2"/>
    <property type="match status" value="1"/>
</dbReference>
<dbReference type="EMBL" id="SMRT01000003">
    <property type="protein sequence ID" value="TDF98755.1"/>
    <property type="molecule type" value="Genomic_DNA"/>
</dbReference>
<name>A0A4R5KUL7_9BACL</name>
<dbReference type="RefSeq" id="WP_133227113.1">
    <property type="nucleotide sequence ID" value="NZ_SMRT01000003.1"/>
</dbReference>
<feature type="domain" description="SIS" evidence="1">
    <location>
        <begin position="29"/>
        <end position="210"/>
    </location>
</feature>
<organism evidence="2 3">
    <name type="scientific">Paenibacillus piri</name>
    <dbReference type="NCBI Taxonomy" id="2547395"/>
    <lineage>
        <taxon>Bacteria</taxon>
        <taxon>Bacillati</taxon>
        <taxon>Bacillota</taxon>
        <taxon>Bacilli</taxon>
        <taxon>Bacillales</taxon>
        <taxon>Paenibacillaceae</taxon>
        <taxon>Paenibacillus</taxon>
    </lineage>
</organism>
<evidence type="ECO:0000259" key="1">
    <source>
        <dbReference type="PROSITE" id="PS51464"/>
    </source>
</evidence>
<dbReference type="AlphaFoldDB" id="A0A4R5KUL7"/>
<keyword evidence="3" id="KW-1185">Reference proteome</keyword>
<dbReference type="OrthoDB" id="9781311at2"/>
<dbReference type="SUPFAM" id="SSF53697">
    <property type="entry name" value="SIS domain"/>
    <property type="match status" value="1"/>
</dbReference>
<dbReference type="PROSITE" id="PS51464">
    <property type="entry name" value="SIS"/>
    <property type="match status" value="1"/>
</dbReference>
<accession>A0A4R5KUL7</accession>
<dbReference type="Proteomes" id="UP000295636">
    <property type="component" value="Unassembled WGS sequence"/>
</dbReference>
<dbReference type="PANTHER" id="PTHR30390">
    <property type="entry name" value="SEDOHEPTULOSE 7-PHOSPHATE ISOMERASE / DNAA INITIATOR-ASSOCIATING FACTOR FOR REPLICATION INITIATION"/>
    <property type="match status" value="1"/>
</dbReference>
<dbReference type="InterPro" id="IPR035461">
    <property type="entry name" value="GmhA/DiaA"/>
</dbReference>
<proteinExistence type="predicted"/>
<dbReference type="CDD" id="cd05006">
    <property type="entry name" value="SIS_GmhA"/>
    <property type="match status" value="1"/>
</dbReference>
<dbReference type="PANTHER" id="PTHR30390:SF6">
    <property type="entry name" value="DNAA INITIATOR-ASSOCIATING PROTEIN DIAA"/>
    <property type="match status" value="1"/>
</dbReference>
<dbReference type="GO" id="GO:0097367">
    <property type="term" value="F:carbohydrate derivative binding"/>
    <property type="evidence" value="ECO:0007669"/>
    <property type="project" value="InterPro"/>
</dbReference>
<comment type="caution">
    <text evidence="2">The sequence shown here is derived from an EMBL/GenBank/DDBJ whole genome shotgun (WGS) entry which is preliminary data.</text>
</comment>
<protein>
    <submittedName>
        <fullName evidence="2">SIS domain-containing protein</fullName>
    </submittedName>
</protein>
<evidence type="ECO:0000313" key="3">
    <source>
        <dbReference type="Proteomes" id="UP000295636"/>
    </source>
</evidence>
<dbReference type="InterPro" id="IPR046348">
    <property type="entry name" value="SIS_dom_sf"/>
</dbReference>
<evidence type="ECO:0000313" key="2">
    <source>
        <dbReference type="EMBL" id="TDF98755.1"/>
    </source>
</evidence>
<dbReference type="GO" id="GO:1901135">
    <property type="term" value="P:carbohydrate derivative metabolic process"/>
    <property type="evidence" value="ECO:0007669"/>
    <property type="project" value="InterPro"/>
</dbReference>
<sequence>MEKEIKKLMRKYPDLESCFPAIILTVEALAAAYRKGGKILVCGNGGSAADSEHIVGELMKGFMMRRPVSDEVRVKLETAFPGEGDYLANHLQGALPAISLVSQTAVSTAFANDVAPDMVFAQQVFGYVKPGDAVIGISTSGSSKNVVYALQVAKALGATAIGLTGGDGGRMKDICDVTICVPYNSTPDIQERHLPIYHAICIALEEEFFSDSETAFPRSTDTCGA</sequence>
<reference evidence="2 3" key="1">
    <citation type="submission" date="2019-03" db="EMBL/GenBank/DDBJ databases">
        <title>This is whole genome sequence of Paenibacillus sp MS74 strain.</title>
        <authorList>
            <person name="Trinh H.N."/>
        </authorList>
    </citation>
    <scope>NUCLEOTIDE SEQUENCE [LARGE SCALE GENOMIC DNA]</scope>
    <source>
        <strain evidence="2 3">MS74</strain>
    </source>
</reference>